<dbReference type="InterPro" id="IPR010621">
    <property type="entry name" value="DUF1214"/>
</dbReference>
<dbReference type="Gene3D" id="2.60.120.600">
    <property type="entry name" value="Domain of unknown function DUF1214, C-terminal domain"/>
    <property type="match status" value="1"/>
</dbReference>
<keyword evidence="1" id="KW-0732">Signal</keyword>
<feature type="signal peptide" evidence="1">
    <location>
        <begin position="1"/>
        <end position="20"/>
    </location>
</feature>
<keyword evidence="5" id="KW-1185">Reference proteome</keyword>
<dbReference type="EMBL" id="PVTD01000002">
    <property type="protein sequence ID" value="PRY24999.1"/>
    <property type="molecule type" value="Genomic_DNA"/>
</dbReference>
<accession>A0A2T0RUX7</accession>
<feature type="domain" description="DUF1214" evidence="2">
    <location>
        <begin position="240"/>
        <end position="317"/>
    </location>
</feature>
<comment type="caution">
    <text evidence="4">The sequence shown here is derived from an EMBL/GenBank/DDBJ whole genome shotgun (WGS) entry which is preliminary data.</text>
</comment>
<protein>
    <submittedName>
        <fullName evidence="4">Uncharacterized protein DUF1254</fullName>
    </submittedName>
</protein>
<dbReference type="PANTHER" id="PTHR36509:SF3">
    <property type="entry name" value="SIGNAL PEPTIDE PROTEIN"/>
    <property type="match status" value="1"/>
</dbReference>
<feature type="domain" description="DUF1254" evidence="3">
    <location>
        <begin position="49"/>
        <end position="105"/>
    </location>
</feature>
<organism evidence="4 5">
    <name type="scientific">Aliiruegeria haliotis</name>
    <dbReference type="NCBI Taxonomy" id="1280846"/>
    <lineage>
        <taxon>Bacteria</taxon>
        <taxon>Pseudomonadati</taxon>
        <taxon>Pseudomonadota</taxon>
        <taxon>Alphaproteobacteria</taxon>
        <taxon>Rhodobacterales</taxon>
        <taxon>Roseobacteraceae</taxon>
        <taxon>Aliiruegeria</taxon>
    </lineage>
</organism>
<dbReference type="OrthoDB" id="9777345at2"/>
<dbReference type="Pfam" id="PF06863">
    <property type="entry name" value="DUF1254"/>
    <property type="match status" value="1"/>
</dbReference>
<dbReference type="InterPro" id="IPR010679">
    <property type="entry name" value="DUF1254"/>
</dbReference>
<evidence type="ECO:0000313" key="4">
    <source>
        <dbReference type="EMBL" id="PRY24999.1"/>
    </source>
</evidence>
<proteinExistence type="predicted"/>
<reference evidence="4 5" key="1">
    <citation type="submission" date="2018-03" db="EMBL/GenBank/DDBJ databases">
        <title>Genomic Encyclopedia of Archaeal and Bacterial Type Strains, Phase II (KMG-II): from individual species to whole genera.</title>
        <authorList>
            <person name="Goeker M."/>
        </authorList>
    </citation>
    <scope>NUCLEOTIDE SEQUENCE [LARGE SCALE GENOMIC DNA]</scope>
    <source>
        <strain evidence="4 5">DSM 29328</strain>
    </source>
</reference>
<dbReference type="InterPro" id="IPR037049">
    <property type="entry name" value="DUF1214_C_sf"/>
</dbReference>
<dbReference type="SUPFAM" id="SSF160935">
    <property type="entry name" value="VPA0735-like"/>
    <property type="match status" value="1"/>
</dbReference>
<dbReference type="AlphaFoldDB" id="A0A2T0RUX7"/>
<evidence type="ECO:0000256" key="1">
    <source>
        <dbReference type="SAM" id="SignalP"/>
    </source>
</evidence>
<feature type="chain" id="PRO_5015624977" evidence="1">
    <location>
        <begin position="21"/>
        <end position="335"/>
    </location>
</feature>
<gene>
    <name evidence="4" type="ORF">CLV78_102175</name>
</gene>
<dbReference type="Pfam" id="PF06742">
    <property type="entry name" value="DUF1214"/>
    <property type="match status" value="1"/>
</dbReference>
<dbReference type="PANTHER" id="PTHR36509">
    <property type="entry name" value="BLL3101 PROTEIN"/>
    <property type="match status" value="1"/>
</dbReference>
<evidence type="ECO:0000313" key="5">
    <source>
        <dbReference type="Proteomes" id="UP000239480"/>
    </source>
</evidence>
<evidence type="ECO:0000259" key="3">
    <source>
        <dbReference type="Pfam" id="PF06863"/>
    </source>
</evidence>
<evidence type="ECO:0000259" key="2">
    <source>
        <dbReference type="Pfam" id="PF06742"/>
    </source>
</evidence>
<dbReference type="RefSeq" id="WP_106204485.1">
    <property type="nucleotide sequence ID" value="NZ_PVTD01000002.1"/>
</dbReference>
<sequence length="335" mass="37599">MKLFSGVAGLVAVAATPILAQDAVAPDTYIRAEVDMSFAQFQLNAGSDVNRFYYIRKPTPLDAQAVVRMNRDTLYAGAVVDTEGGATVTIPEFPDDRYFSILVIDNDHYAPVVFYEPGTYDIPGDTKYVSLIMRIQIMDPDDPEDVALVNEMQNRFRIDASSHDLFSEPNWDVDSMLALRAEYEKEFQKFAQYEPDWMGPRGEVNEETRHLAVAGAWGLFPEKDAVYINYTGPASAEACYTATYDVPPNDAFWSITVYGADGFMESDNNIVNDRNVTLNDDGTFSVHYGSEALCGEQPNRVDITDGWNFLMRIYRPGQAVLERSYTLPEVEEVSR</sequence>
<dbReference type="Proteomes" id="UP000239480">
    <property type="component" value="Unassembled WGS sequence"/>
</dbReference>
<name>A0A2T0RUX7_9RHOB</name>